<dbReference type="Pfam" id="PF07842">
    <property type="entry name" value="GCFC"/>
    <property type="match status" value="1"/>
</dbReference>
<protein>
    <recommendedName>
        <fullName evidence="9">G-patch domain-containing protein</fullName>
    </recommendedName>
</protein>
<accession>A0AAN9TUF8</accession>
<feature type="domain" description="G-patch" evidence="9">
    <location>
        <begin position="151"/>
        <end position="197"/>
    </location>
</feature>
<evidence type="ECO:0000256" key="8">
    <source>
        <dbReference type="SAM" id="MobiDB-lite"/>
    </source>
</evidence>
<sequence>MSEDGFIKFEITEDDIESEFNPFRAKRLTKNQQIYGVWADDDSDDDAPSTKFSSKKRKNYTAPVSFVAGGIHQPGKKAEEKASEKDEKAPSTMDISDSSDEEFARPSFFSKSKTEETNMDESEMAGFRRKGFKEFRSTGGQGPVGNWEYHTKGVASKLMMKMGYQPGKGLGKDLQGINAPIEAHLRKGRGAIGAYGPEKKQQKMKTENQNDEPEVSKKSDKTSLWRKEGSKSRKKIDYVYKSIDDVIEESKKPGKKKTEISECSKVMVIDMTGPEQRILSGYHAIAGVQKPTEEWEIRKDKKFSNFSMPELLHNLDLLVDVSEQDIVKNDRKLKYSDDRIKLLENQIKEVYKTTQQEKLLIDNFTEISKYVNTVVKASKENTLTLEQAEEIFTSLKKNHLTEFYAYEIPTLAVSLVRPLFKKLIENWKPLLEPLKPIPEFVKWRTLLNSEDSSQASNSVKPNAYHKLIWDTWIPHVRNAVMLWQCRDWRPMYDFLMNWMPLISPFIFENILREMILLRIQNQVDEWDPQTDQIPIHVWIHPWINFLGQSFETSVYPTIRQKLSKALIKWHPSDSSARSILQPWVNIFETGKMEAFLVNNILPKLEIVLKDLVINPRQQCLNNWNWVMDWHVMIPPHSMANLLNKYFFPEWLKVLRLWLTNNPNFDEIREWISGWEMIIPDRLKAESLIKDNMKSAFILINEAIGGERIAPVPDRPRRQEDSNLIQKKFFVQEPVAADVPFTIKSMAQLLCEKRGIELAPIPNRFIEANQVYKCGKLNVYFDRNFIFVSQGGGSFAPMSWLELVDNA</sequence>
<dbReference type="InterPro" id="IPR045211">
    <property type="entry name" value="TFP11/STIP/Ntr1"/>
</dbReference>
<dbReference type="PANTHER" id="PTHR23329">
    <property type="entry name" value="TUFTELIN-INTERACTING PROTEIN 11-RELATED"/>
    <property type="match status" value="1"/>
</dbReference>
<evidence type="ECO:0000256" key="4">
    <source>
        <dbReference type="ARBA" id="ARBA00022728"/>
    </source>
</evidence>
<dbReference type="SMART" id="SM00443">
    <property type="entry name" value="G_patch"/>
    <property type="match status" value="1"/>
</dbReference>
<dbReference type="EMBL" id="JBBCAQ010000032">
    <property type="protein sequence ID" value="KAK7584151.1"/>
    <property type="molecule type" value="Genomic_DNA"/>
</dbReference>
<feature type="compositionally biased region" description="Basic and acidic residues" evidence="8">
    <location>
        <begin position="197"/>
        <end position="227"/>
    </location>
</feature>
<keyword evidence="11" id="KW-1185">Reference proteome</keyword>
<keyword evidence="6 7" id="KW-0539">Nucleus</keyword>
<comment type="caution">
    <text evidence="10">The sequence shown here is derived from an EMBL/GenBank/DDBJ whole genome shotgun (WGS) entry which is preliminary data.</text>
</comment>
<dbReference type="PROSITE" id="PS50174">
    <property type="entry name" value="G_PATCH"/>
    <property type="match status" value="1"/>
</dbReference>
<dbReference type="Proteomes" id="UP001367676">
    <property type="component" value="Unassembled WGS sequence"/>
</dbReference>
<dbReference type="GO" id="GO:0003676">
    <property type="term" value="F:nucleic acid binding"/>
    <property type="evidence" value="ECO:0007669"/>
    <property type="project" value="InterPro"/>
</dbReference>
<keyword evidence="5 7" id="KW-0508">mRNA splicing</keyword>
<dbReference type="InterPro" id="IPR000467">
    <property type="entry name" value="G_patch_dom"/>
</dbReference>
<dbReference type="Pfam" id="PF01585">
    <property type="entry name" value="G-patch"/>
    <property type="match status" value="1"/>
</dbReference>
<proteinExistence type="inferred from homology"/>
<dbReference type="InterPro" id="IPR022159">
    <property type="entry name" value="STIP/TFIP11_N"/>
</dbReference>
<dbReference type="GO" id="GO:0000390">
    <property type="term" value="P:spliceosomal complex disassembly"/>
    <property type="evidence" value="ECO:0007669"/>
    <property type="project" value="InterPro"/>
</dbReference>
<dbReference type="AlphaFoldDB" id="A0AAN9TUF8"/>
<evidence type="ECO:0000313" key="11">
    <source>
        <dbReference type="Proteomes" id="UP001367676"/>
    </source>
</evidence>
<dbReference type="Pfam" id="PF12457">
    <property type="entry name" value="TIP_N"/>
    <property type="match status" value="1"/>
</dbReference>
<reference evidence="10 11" key="1">
    <citation type="submission" date="2024-03" db="EMBL/GenBank/DDBJ databases">
        <title>Adaptation during the transition from Ophiocordyceps entomopathogen to insect associate is accompanied by gene loss and intensified selection.</title>
        <authorList>
            <person name="Ward C.M."/>
            <person name="Onetto C.A."/>
            <person name="Borneman A.R."/>
        </authorList>
    </citation>
    <scope>NUCLEOTIDE SEQUENCE [LARGE SCALE GENOMIC DNA]</scope>
    <source>
        <strain evidence="10">AWRI1</strain>
        <tissue evidence="10">Single Adult Female</tissue>
    </source>
</reference>
<evidence type="ECO:0000256" key="6">
    <source>
        <dbReference type="ARBA" id="ARBA00023242"/>
    </source>
</evidence>
<organism evidence="10 11">
    <name type="scientific">Parthenolecanium corni</name>
    <dbReference type="NCBI Taxonomy" id="536013"/>
    <lineage>
        <taxon>Eukaryota</taxon>
        <taxon>Metazoa</taxon>
        <taxon>Ecdysozoa</taxon>
        <taxon>Arthropoda</taxon>
        <taxon>Hexapoda</taxon>
        <taxon>Insecta</taxon>
        <taxon>Pterygota</taxon>
        <taxon>Neoptera</taxon>
        <taxon>Paraneoptera</taxon>
        <taxon>Hemiptera</taxon>
        <taxon>Sternorrhyncha</taxon>
        <taxon>Coccoidea</taxon>
        <taxon>Coccidae</taxon>
        <taxon>Parthenolecanium</taxon>
    </lineage>
</organism>
<feature type="region of interest" description="Disordered" evidence="8">
    <location>
        <begin position="63"/>
        <end position="126"/>
    </location>
</feature>
<dbReference type="PANTHER" id="PTHR23329:SF1">
    <property type="entry name" value="TUFTELIN-INTERACTING PROTEIN 11"/>
    <property type="match status" value="1"/>
</dbReference>
<evidence type="ECO:0000256" key="5">
    <source>
        <dbReference type="ARBA" id="ARBA00023187"/>
    </source>
</evidence>
<evidence type="ECO:0000313" key="10">
    <source>
        <dbReference type="EMBL" id="KAK7584151.1"/>
    </source>
</evidence>
<evidence type="ECO:0000259" key="9">
    <source>
        <dbReference type="PROSITE" id="PS50174"/>
    </source>
</evidence>
<keyword evidence="4 7" id="KW-0747">Spliceosome</keyword>
<keyword evidence="3 7" id="KW-0507">mRNA processing</keyword>
<gene>
    <name evidence="10" type="ORF">V9T40_005114</name>
</gene>
<evidence type="ECO:0000256" key="3">
    <source>
        <dbReference type="ARBA" id="ARBA00022664"/>
    </source>
</evidence>
<comment type="similarity">
    <text evidence="2 7">Belongs to the TFP11/STIP family.</text>
</comment>
<feature type="region of interest" description="Disordered" evidence="8">
    <location>
        <begin position="37"/>
        <end position="56"/>
    </location>
</feature>
<evidence type="ECO:0000256" key="2">
    <source>
        <dbReference type="ARBA" id="ARBA00010900"/>
    </source>
</evidence>
<comment type="subcellular location">
    <subcellularLocation>
        <location evidence="1 7">Nucleus</location>
    </subcellularLocation>
</comment>
<feature type="region of interest" description="Disordered" evidence="8">
    <location>
        <begin position="193"/>
        <end position="227"/>
    </location>
</feature>
<dbReference type="InterPro" id="IPR024933">
    <property type="entry name" value="TFP11"/>
</dbReference>
<feature type="compositionally biased region" description="Basic and acidic residues" evidence="8">
    <location>
        <begin position="76"/>
        <end position="89"/>
    </location>
</feature>
<evidence type="ECO:0000256" key="1">
    <source>
        <dbReference type="ARBA" id="ARBA00004123"/>
    </source>
</evidence>
<dbReference type="GO" id="GO:0071008">
    <property type="term" value="C:U2-type post-mRNA release spliceosomal complex"/>
    <property type="evidence" value="ECO:0007669"/>
    <property type="project" value="TreeGrafter"/>
</dbReference>
<dbReference type="PIRSF" id="PIRSF017706">
    <property type="entry name" value="TFIP11"/>
    <property type="match status" value="1"/>
</dbReference>
<name>A0AAN9TUF8_9HEMI</name>
<dbReference type="InterPro" id="IPR022783">
    <property type="entry name" value="GCFC_dom"/>
</dbReference>
<evidence type="ECO:0000256" key="7">
    <source>
        <dbReference type="PIRNR" id="PIRNR017706"/>
    </source>
</evidence>